<dbReference type="Gene3D" id="3.30.70.330">
    <property type="match status" value="1"/>
</dbReference>
<name>A0A7R9G3D7_TIMSH</name>
<dbReference type="GO" id="GO:0006376">
    <property type="term" value="P:mRNA splice site recognition"/>
    <property type="evidence" value="ECO:0007669"/>
    <property type="project" value="TreeGrafter"/>
</dbReference>
<proteinExistence type="predicted"/>
<accession>A0A7R9G3D7</accession>
<reference evidence="1" key="1">
    <citation type="submission" date="2020-11" db="EMBL/GenBank/DDBJ databases">
        <authorList>
            <person name="Tran Van P."/>
        </authorList>
    </citation>
    <scope>NUCLEOTIDE SEQUENCE</scope>
</reference>
<dbReference type="InterPro" id="IPR012677">
    <property type="entry name" value="Nucleotide-bd_a/b_plait_sf"/>
</dbReference>
<evidence type="ECO:0008006" key="2">
    <source>
        <dbReference type="Google" id="ProtNLM"/>
    </source>
</evidence>
<dbReference type="GO" id="GO:0000381">
    <property type="term" value="P:regulation of alternative mRNA splicing, via spliceosome"/>
    <property type="evidence" value="ECO:0007669"/>
    <property type="project" value="TreeGrafter"/>
</dbReference>
<sequence length="95" mass="10881">MTTQWISQAIAHNQSRRSSDLQTFTQNWYALSCSIYCGIILLEPHQGVYWVTKVSKCKKEAEKARDSLNGRYFGGRLVKGELYDQALFDHSDFSG</sequence>
<dbReference type="InterPro" id="IPR051974">
    <property type="entry name" value="PUF60_regulator"/>
</dbReference>
<dbReference type="EMBL" id="OC004646">
    <property type="protein sequence ID" value="CAD7264707.1"/>
    <property type="molecule type" value="Genomic_DNA"/>
</dbReference>
<dbReference type="PANTHER" id="PTHR47330:SF1">
    <property type="entry name" value="POLY(U)-BINDING-SPLICING FACTOR PUF60"/>
    <property type="match status" value="1"/>
</dbReference>
<dbReference type="AlphaFoldDB" id="A0A7R9G3D7"/>
<organism evidence="1">
    <name type="scientific">Timema shepardi</name>
    <name type="common">Walking stick</name>
    <dbReference type="NCBI Taxonomy" id="629360"/>
    <lineage>
        <taxon>Eukaryota</taxon>
        <taxon>Metazoa</taxon>
        <taxon>Ecdysozoa</taxon>
        <taxon>Arthropoda</taxon>
        <taxon>Hexapoda</taxon>
        <taxon>Insecta</taxon>
        <taxon>Pterygota</taxon>
        <taxon>Neoptera</taxon>
        <taxon>Polyneoptera</taxon>
        <taxon>Phasmatodea</taxon>
        <taxon>Timematodea</taxon>
        <taxon>Timematoidea</taxon>
        <taxon>Timematidae</taxon>
        <taxon>Timema</taxon>
    </lineage>
</organism>
<dbReference type="PANTHER" id="PTHR47330">
    <property type="entry name" value="POLY(U)-BINDING-SPLICING FACTOR PUF60-B-RELATED"/>
    <property type="match status" value="1"/>
</dbReference>
<dbReference type="GO" id="GO:0071013">
    <property type="term" value="C:catalytic step 2 spliceosome"/>
    <property type="evidence" value="ECO:0007669"/>
    <property type="project" value="TreeGrafter"/>
</dbReference>
<dbReference type="GO" id="GO:0003723">
    <property type="term" value="F:RNA binding"/>
    <property type="evidence" value="ECO:0007669"/>
    <property type="project" value="TreeGrafter"/>
</dbReference>
<gene>
    <name evidence="1" type="ORF">TSIB3V08_LOCUS8755</name>
</gene>
<protein>
    <recommendedName>
        <fullName evidence="2">RRM domain-containing protein</fullName>
    </recommendedName>
</protein>
<dbReference type="GO" id="GO:0071011">
    <property type="term" value="C:precatalytic spliceosome"/>
    <property type="evidence" value="ECO:0007669"/>
    <property type="project" value="TreeGrafter"/>
</dbReference>
<evidence type="ECO:0000313" key="1">
    <source>
        <dbReference type="EMBL" id="CAD7264707.1"/>
    </source>
</evidence>
<dbReference type="GO" id="GO:0000380">
    <property type="term" value="P:alternative mRNA splicing, via spliceosome"/>
    <property type="evidence" value="ECO:0007669"/>
    <property type="project" value="TreeGrafter"/>
</dbReference>